<dbReference type="Proteomes" id="UP000182740">
    <property type="component" value="Unassembled WGS sequence"/>
</dbReference>
<evidence type="ECO:0000256" key="3">
    <source>
        <dbReference type="ARBA" id="ARBA00022801"/>
    </source>
</evidence>
<dbReference type="InterPro" id="IPR051601">
    <property type="entry name" value="Serine_prot/Carboxylest_S33"/>
</dbReference>
<dbReference type="AlphaFoldDB" id="A0A1K1RA84"/>
<dbReference type="SUPFAM" id="SSF53474">
    <property type="entry name" value="alpha/beta-Hydrolases"/>
    <property type="match status" value="1"/>
</dbReference>
<dbReference type="STRING" id="546364.SAMN04489730_2902"/>
<dbReference type="RefSeq" id="WP_072476778.1">
    <property type="nucleotide sequence ID" value="NZ_FPJG01000006.1"/>
</dbReference>
<dbReference type="PANTHER" id="PTHR43248:SF29">
    <property type="entry name" value="TRIPEPTIDYL AMINOPEPTIDASE"/>
    <property type="match status" value="1"/>
</dbReference>
<reference evidence="7" key="1">
    <citation type="submission" date="2016-11" db="EMBL/GenBank/DDBJ databases">
        <authorList>
            <person name="Varghese N."/>
            <person name="Submissions S."/>
        </authorList>
    </citation>
    <scope>NUCLEOTIDE SEQUENCE [LARGE SCALE GENOMIC DNA]</scope>
    <source>
        <strain evidence="7">DSM 44671</strain>
    </source>
</reference>
<evidence type="ECO:0000313" key="6">
    <source>
        <dbReference type="EMBL" id="SFW68723.1"/>
    </source>
</evidence>
<organism evidence="6 7">
    <name type="scientific">Amycolatopsis australiensis</name>
    <dbReference type="NCBI Taxonomy" id="546364"/>
    <lineage>
        <taxon>Bacteria</taxon>
        <taxon>Bacillati</taxon>
        <taxon>Actinomycetota</taxon>
        <taxon>Actinomycetes</taxon>
        <taxon>Pseudonocardiales</taxon>
        <taxon>Pseudonocardiaceae</taxon>
        <taxon>Amycolatopsis</taxon>
    </lineage>
</organism>
<name>A0A1K1RA84_9PSEU</name>
<proteinExistence type="inferred from homology"/>
<evidence type="ECO:0000259" key="5">
    <source>
        <dbReference type="Pfam" id="PF08386"/>
    </source>
</evidence>
<keyword evidence="7" id="KW-1185">Reference proteome</keyword>
<dbReference type="PANTHER" id="PTHR43248">
    <property type="entry name" value="2-SUCCINYL-6-HYDROXY-2,4-CYCLOHEXADIENE-1-CARBOXYLATE SYNTHASE"/>
    <property type="match status" value="1"/>
</dbReference>
<feature type="domain" description="Peptidase S33 tripeptidyl aminopeptidase-like C-terminal" evidence="5">
    <location>
        <begin position="386"/>
        <end position="478"/>
    </location>
</feature>
<gene>
    <name evidence="6" type="ORF">SAMN04489730_2902</name>
</gene>
<evidence type="ECO:0000256" key="2">
    <source>
        <dbReference type="ARBA" id="ARBA00022729"/>
    </source>
</evidence>
<evidence type="ECO:0000256" key="4">
    <source>
        <dbReference type="SAM" id="SignalP"/>
    </source>
</evidence>
<sequence>MPGESRRLLTAAALTAVLGGSLAATPASAAGTPGSIDWQPCADAPGVDCGSVTVPVDWAHPDRGTISIALARRKATDPQARIGSILMDPGGPGGAGAGEVKQGWALSAEITKRFDTVGFDPRGVGGSTQIKCGLAEVIADHPQMPRDQSEFEQLAAYNRKLGESCDRLSGPLGQFADTKSVARDMDAIRAALGERKLTYYGVSYGTLMGQQYAELFPDKVRALVLDSNMDHSQFTAFEFLDSETQSVQAEFGEFVAWCGRTPSCALHGRDVSKLTRDLQDKAARGELKDPQSGEVMMPLSLASLFQGSFYGPDWDRLAKTLKALADGTGPAAAVKAKDDVGVNTVFQSVFCDDWRLPVHNFAELEAYRRTAAALAPDVKVNSLGWAAVTGCIGWPDRTSNPQHPLQVHGAPPLLMVSSRYDPATPYAWSQAAARQSGSTLLTYDGWGHGAYFKNSQCVIKATDDYLISGKLPARGTHCAAVEPGTAQARIAGPKPPSTIAF</sequence>
<dbReference type="Gene3D" id="3.40.50.1820">
    <property type="entry name" value="alpha/beta hydrolase"/>
    <property type="match status" value="1"/>
</dbReference>
<dbReference type="InterPro" id="IPR013595">
    <property type="entry name" value="Pept_S33_TAP-like_C"/>
</dbReference>
<evidence type="ECO:0000313" key="7">
    <source>
        <dbReference type="Proteomes" id="UP000182740"/>
    </source>
</evidence>
<dbReference type="InterPro" id="IPR029058">
    <property type="entry name" value="AB_hydrolase_fold"/>
</dbReference>
<feature type="signal peptide" evidence="4">
    <location>
        <begin position="1"/>
        <end position="29"/>
    </location>
</feature>
<evidence type="ECO:0000256" key="1">
    <source>
        <dbReference type="ARBA" id="ARBA00010088"/>
    </source>
</evidence>
<comment type="similarity">
    <text evidence="1">Belongs to the peptidase S33 family.</text>
</comment>
<dbReference type="Pfam" id="PF08386">
    <property type="entry name" value="Abhydrolase_4"/>
    <property type="match status" value="1"/>
</dbReference>
<protein>
    <submittedName>
        <fullName evidence="6">Alpha/beta hydrolase fold</fullName>
    </submittedName>
</protein>
<keyword evidence="2 4" id="KW-0732">Signal</keyword>
<keyword evidence="3 6" id="KW-0378">Hydrolase</keyword>
<feature type="chain" id="PRO_5013289820" evidence="4">
    <location>
        <begin position="30"/>
        <end position="501"/>
    </location>
</feature>
<dbReference type="EMBL" id="FPJG01000006">
    <property type="protein sequence ID" value="SFW68723.1"/>
    <property type="molecule type" value="Genomic_DNA"/>
</dbReference>
<dbReference type="GO" id="GO:0016787">
    <property type="term" value="F:hydrolase activity"/>
    <property type="evidence" value="ECO:0007669"/>
    <property type="project" value="UniProtKB-KW"/>
</dbReference>
<accession>A0A1K1RA84</accession>
<dbReference type="OrthoDB" id="4006962at2"/>